<evidence type="ECO:0000313" key="2">
    <source>
        <dbReference type="Proteomes" id="UP001176940"/>
    </source>
</evidence>
<dbReference type="Proteomes" id="UP001176940">
    <property type="component" value="Unassembled WGS sequence"/>
</dbReference>
<evidence type="ECO:0000313" key="1">
    <source>
        <dbReference type="EMBL" id="CAJ0928387.1"/>
    </source>
</evidence>
<name>A0ABN9KY25_9NEOB</name>
<organism evidence="1 2">
    <name type="scientific">Ranitomeya imitator</name>
    <name type="common">mimic poison frog</name>
    <dbReference type="NCBI Taxonomy" id="111125"/>
    <lineage>
        <taxon>Eukaryota</taxon>
        <taxon>Metazoa</taxon>
        <taxon>Chordata</taxon>
        <taxon>Craniata</taxon>
        <taxon>Vertebrata</taxon>
        <taxon>Euteleostomi</taxon>
        <taxon>Amphibia</taxon>
        <taxon>Batrachia</taxon>
        <taxon>Anura</taxon>
        <taxon>Neobatrachia</taxon>
        <taxon>Hyloidea</taxon>
        <taxon>Dendrobatidae</taxon>
        <taxon>Dendrobatinae</taxon>
        <taxon>Ranitomeya</taxon>
    </lineage>
</organism>
<gene>
    <name evidence="1" type="ORF">RIMI_LOCUS3406133</name>
</gene>
<proteinExistence type="predicted"/>
<dbReference type="EMBL" id="CAUEEQ010005111">
    <property type="protein sequence ID" value="CAJ0928387.1"/>
    <property type="molecule type" value="Genomic_DNA"/>
</dbReference>
<comment type="caution">
    <text evidence="1">The sequence shown here is derived from an EMBL/GenBank/DDBJ whole genome shotgun (WGS) entry which is preliminary data.</text>
</comment>
<accession>A0ABN9KY25</accession>
<reference evidence="1" key="1">
    <citation type="submission" date="2023-07" db="EMBL/GenBank/DDBJ databases">
        <authorList>
            <person name="Stuckert A."/>
        </authorList>
    </citation>
    <scope>NUCLEOTIDE SEQUENCE</scope>
</reference>
<sequence>MQEIYTQLGDVDTYQLIHKHPLRPLGRPIVASTNSLLSPLAINTEKILSPLVPLIKSYLKDTSDFLKSVRDVGPIPEGCLLVTMDVEQPVHEY</sequence>
<keyword evidence="2" id="KW-1185">Reference proteome</keyword>
<protein>
    <submittedName>
        <fullName evidence="1">Uncharacterized protein</fullName>
    </submittedName>
</protein>